<sequence length="315" mass="34271">MSYRIDPRLPLTGEVRRILAEEIGKALVHLDAAHDRPEQALHKCRRRLKKVRALLRLVRPGDETFCSTENQCYREVAALLAEPREATALVETIDRLAKDFPEQSAGGGLDAVRDTLVARQHELHGGVGLGAAIAAATAACEDGISRIDTLALPDQPEQAADVLAEGARITLRRARKALDKAGSRGDADDFHDLRKAAKTHGMHLSLLGRLWPTPIKARRKAVDELGEKLGELHDVFVLRNLLEAGDRPLGSPQETRLPSKLLKRSEKSLKKTCLAAAADLFGDRPRRSTKKLARKARTDLAAAPHEDASAPGAAA</sequence>
<dbReference type="Proteomes" id="UP000198894">
    <property type="component" value="Unassembled WGS sequence"/>
</dbReference>
<dbReference type="AlphaFoldDB" id="A0A1G8NUS8"/>
<dbReference type="Pfam" id="PF05235">
    <property type="entry name" value="CHAD"/>
    <property type="match status" value="1"/>
</dbReference>
<keyword evidence="4" id="KW-1185">Reference proteome</keyword>
<reference evidence="4" key="1">
    <citation type="submission" date="2016-10" db="EMBL/GenBank/DDBJ databases">
        <authorList>
            <person name="Varghese N."/>
            <person name="Submissions S."/>
        </authorList>
    </citation>
    <scope>NUCLEOTIDE SEQUENCE [LARGE SCALE GENOMIC DNA]</scope>
    <source>
        <strain evidence="4">CGMCC 1.11022</strain>
    </source>
</reference>
<dbReference type="PANTHER" id="PTHR39339">
    <property type="entry name" value="SLR1444 PROTEIN"/>
    <property type="match status" value="1"/>
</dbReference>
<accession>A0A1G8NUS8</accession>
<proteinExistence type="predicted"/>
<dbReference type="Gene3D" id="1.40.20.10">
    <property type="entry name" value="CHAD domain"/>
    <property type="match status" value="1"/>
</dbReference>
<dbReference type="PROSITE" id="PS51708">
    <property type="entry name" value="CHAD"/>
    <property type="match status" value="1"/>
</dbReference>
<evidence type="ECO:0000313" key="4">
    <source>
        <dbReference type="Proteomes" id="UP000198894"/>
    </source>
</evidence>
<dbReference type="InterPro" id="IPR038186">
    <property type="entry name" value="CHAD_dom_sf"/>
</dbReference>
<evidence type="ECO:0000313" key="3">
    <source>
        <dbReference type="EMBL" id="SDI83989.1"/>
    </source>
</evidence>
<feature type="domain" description="CHAD" evidence="2">
    <location>
        <begin position="8"/>
        <end position="286"/>
    </location>
</feature>
<dbReference type="RefSeq" id="WP_091591960.1">
    <property type="nucleotide sequence ID" value="NZ_FNEE01000003.1"/>
</dbReference>
<feature type="region of interest" description="Disordered" evidence="1">
    <location>
        <begin position="285"/>
        <end position="315"/>
    </location>
</feature>
<gene>
    <name evidence="3" type="ORF">SAMN05428953_10370</name>
</gene>
<name>A0A1G8NUS8_9HYPH</name>
<protein>
    <submittedName>
        <fullName evidence="3">CHAD domain-containing protein</fullName>
    </submittedName>
</protein>
<organism evidence="3 4">
    <name type="scientific">Mesorhizobium muleiense</name>
    <dbReference type="NCBI Taxonomy" id="1004279"/>
    <lineage>
        <taxon>Bacteria</taxon>
        <taxon>Pseudomonadati</taxon>
        <taxon>Pseudomonadota</taxon>
        <taxon>Alphaproteobacteria</taxon>
        <taxon>Hyphomicrobiales</taxon>
        <taxon>Phyllobacteriaceae</taxon>
        <taxon>Mesorhizobium</taxon>
    </lineage>
</organism>
<dbReference type="PANTHER" id="PTHR39339:SF1">
    <property type="entry name" value="CHAD DOMAIN-CONTAINING PROTEIN"/>
    <property type="match status" value="1"/>
</dbReference>
<evidence type="ECO:0000259" key="2">
    <source>
        <dbReference type="PROSITE" id="PS51708"/>
    </source>
</evidence>
<dbReference type="SMART" id="SM00880">
    <property type="entry name" value="CHAD"/>
    <property type="match status" value="1"/>
</dbReference>
<dbReference type="EMBL" id="FNEE01000003">
    <property type="protein sequence ID" value="SDI83989.1"/>
    <property type="molecule type" value="Genomic_DNA"/>
</dbReference>
<dbReference type="InterPro" id="IPR007899">
    <property type="entry name" value="CHAD_dom"/>
</dbReference>
<evidence type="ECO:0000256" key="1">
    <source>
        <dbReference type="SAM" id="MobiDB-lite"/>
    </source>
</evidence>